<dbReference type="Proteomes" id="UP000830236">
    <property type="component" value="Chromosome"/>
</dbReference>
<evidence type="ECO:0000256" key="3">
    <source>
        <dbReference type="ARBA" id="ARBA00023163"/>
    </source>
</evidence>
<evidence type="ECO:0000259" key="6">
    <source>
        <dbReference type="PROSITE" id="PS50977"/>
    </source>
</evidence>
<dbReference type="InterPro" id="IPR009057">
    <property type="entry name" value="Homeodomain-like_sf"/>
</dbReference>
<dbReference type="GO" id="GO:0003700">
    <property type="term" value="F:DNA-binding transcription factor activity"/>
    <property type="evidence" value="ECO:0007669"/>
    <property type="project" value="TreeGrafter"/>
</dbReference>
<dbReference type="SUPFAM" id="SSF46689">
    <property type="entry name" value="Homeodomain-like"/>
    <property type="match status" value="1"/>
</dbReference>
<evidence type="ECO:0000313" key="7">
    <source>
        <dbReference type="EMBL" id="UQF79611.1"/>
    </source>
</evidence>
<gene>
    <name evidence="7" type="ORF">M3I41_08590</name>
</gene>
<keyword evidence="2 4" id="KW-0238">DNA-binding</keyword>
<reference evidence="7" key="1">
    <citation type="submission" date="2022-05" db="EMBL/GenBank/DDBJ databases">
        <title>Using nanopore sequencing to obtain complete genomes from saliva samples.</title>
        <authorList>
            <person name="Baker J.L."/>
        </authorList>
    </citation>
    <scope>NUCLEOTIDE SEQUENCE</scope>
    <source>
        <strain evidence="7">JCVI-JB-Ag32</strain>
    </source>
</reference>
<evidence type="ECO:0000256" key="1">
    <source>
        <dbReference type="ARBA" id="ARBA00023015"/>
    </source>
</evidence>
<dbReference type="PROSITE" id="PS50977">
    <property type="entry name" value="HTH_TETR_2"/>
    <property type="match status" value="1"/>
</dbReference>
<dbReference type="GO" id="GO:0000976">
    <property type="term" value="F:transcription cis-regulatory region binding"/>
    <property type="evidence" value="ECO:0007669"/>
    <property type="project" value="TreeGrafter"/>
</dbReference>
<dbReference type="InterPro" id="IPR050109">
    <property type="entry name" value="HTH-type_TetR-like_transc_reg"/>
</dbReference>
<dbReference type="AlphaFoldDB" id="A0A9E7AFB9"/>
<dbReference type="Gene3D" id="1.10.357.10">
    <property type="entry name" value="Tetracycline Repressor, domain 2"/>
    <property type="match status" value="1"/>
</dbReference>
<accession>A0A9E7AFB9</accession>
<organism evidence="7 8">
    <name type="scientific">Actinomyces graevenitzii</name>
    <dbReference type="NCBI Taxonomy" id="55565"/>
    <lineage>
        <taxon>Bacteria</taxon>
        <taxon>Bacillati</taxon>
        <taxon>Actinomycetota</taxon>
        <taxon>Actinomycetes</taxon>
        <taxon>Actinomycetales</taxon>
        <taxon>Actinomycetaceae</taxon>
        <taxon>Actinomyces</taxon>
    </lineage>
</organism>
<dbReference type="PANTHER" id="PTHR30055">
    <property type="entry name" value="HTH-TYPE TRANSCRIPTIONAL REGULATOR RUTR"/>
    <property type="match status" value="1"/>
</dbReference>
<sequence length="221" mass="25132">MPPHKRRRYRAIRQAAAELVRERGYEAMTYDAVAERAGVSRRTVFNYFPTKFDLIKVWPTLDAKAFAHIATNSENFLADLRELLLERARHLDGDRAEFLLQREIAATDPEVHNRIDAAIRNSFESLRPALAQRTQLSEDDSRLRMAVYLMLAIERAAFDEWLDNDAFSSATLEESIDHTLALMVSLVGSGTDLPPVAKPSPAVEPKKINQAKRKKQEKEGK</sequence>
<evidence type="ECO:0000256" key="4">
    <source>
        <dbReference type="PROSITE-ProRule" id="PRU00335"/>
    </source>
</evidence>
<dbReference type="KEGG" id="agh:M3I41_08590"/>
<feature type="region of interest" description="Disordered" evidence="5">
    <location>
        <begin position="193"/>
        <end position="221"/>
    </location>
</feature>
<dbReference type="Pfam" id="PF17754">
    <property type="entry name" value="TetR_C_14"/>
    <property type="match status" value="1"/>
</dbReference>
<evidence type="ECO:0000313" key="8">
    <source>
        <dbReference type="Proteomes" id="UP000830236"/>
    </source>
</evidence>
<evidence type="ECO:0000256" key="2">
    <source>
        <dbReference type="ARBA" id="ARBA00023125"/>
    </source>
</evidence>
<feature type="domain" description="HTH tetR-type" evidence="6">
    <location>
        <begin position="6"/>
        <end position="66"/>
    </location>
</feature>
<keyword evidence="3" id="KW-0804">Transcription</keyword>
<feature type="DNA-binding region" description="H-T-H motif" evidence="4">
    <location>
        <begin position="29"/>
        <end position="48"/>
    </location>
</feature>
<name>A0A9E7AFB9_9ACTO</name>
<dbReference type="EMBL" id="CP097095">
    <property type="protein sequence ID" value="UQF79611.1"/>
    <property type="molecule type" value="Genomic_DNA"/>
</dbReference>
<protein>
    <submittedName>
        <fullName evidence="7">TetR/AcrR family transcriptional regulator</fullName>
    </submittedName>
</protein>
<dbReference type="Gene3D" id="1.10.10.60">
    <property type="entry name" value="Homeodomain-like"/>
    <property type="match status" value="1"/>
</dbReference>
<dbReference type="Pfam" id="PF00440">
    <property type="entry name" value="TetR_N"/>
    <property type="match status" value="1"/>
</dbReference>
<dbReference type="PANTHER" id="PTHR30055:SF234">
    <property type="entry name" value="HTH-TYPE TRANSCRIPTIONAL REGULATOR BETI"/>
    <property type="match status" value="1"/>
</dbReference>
<keyword evidence="1" id="KW-0805">Transcription regulation</keyword>
<dbReference type="InterPro" id="IPR001647">
    <property type="entry name" value="HTH_TetR"/>
</dbReference>
<dbReference type="InterPro" id="IPR041347">
    <property type="entry name" value="MftR_C"/>
</dbReference>
<evidence type="ECO:0000256" key="5">
    <source>
        <dbReference type="SAM" id="MobiDB-lite"/>
    </source>
</evidence>
<dbReference type="PRINTS" id="PR00455">
    <property type="entry name" value="HTHTETR"/>
</dbReference>
<proteinExistence type="predicted"/>